<protein>
    <submittedName>
        <fullName evidence="2">Uncharacterized protein</fullName>
    </submittedName>
</protein>
<organism evidence="2 3">
    <name type="scientific">Armillaria borealis</name>
    <dbReference type="NCBI Taxonomy" id="47425"/>
    <lineage>
        <taxon>Eukaryota</taxon>
        <taxon>Fungi</taxon>
        <taxon>Dikarya</taxon>
        <taxon>Basidiomycota</taxon>
        <taxon>Agaricomycotina</taxon>
        <taxon>Agaricomycetes</taxon>
        <taxon>Agaricomycetidae</taxon>
        <taxon>Agaricales</taxon>
        <taxon>Marasmiineae</taxon>
        <taxon>Physalacriaceae</taxon>
        <taxon>Armillaria</taxon>
    </lineage>
</organism>
<evidence type="ECO:0000313" key="3">
    <source>
        <dbReference type="Proteomes" id="UP001175226"/>
    </source>
</evidence>
<comment type="caution">
    <text evidence="2">The sequence shown here is derived from an EMBL/GenBank/DDBJ whole genome shotgun (WGS) entry which is preliminary data.</text>
</comment>
<name>A0AA39JHG0_9AGAR</name>
<feature type="region of interest" description="Disordered" evidence="1">
    <location>
        <begin position="1"/>
        <end position="33"/>
    </location>
</feature>
<evidence type="ECO:0000256" key="1">
    <source>
        <dbReference type="SAM" id="MobiDB-lite"/>
    </source>
</evidence>
<reference evidence="2" key="1">
    <citation type="submission" date="2023-06" db="EMBL/GenBank/DDBJ databases">
        <authorList>
            <consortium name="Lawrence Berkeley National Laboratory"/>
            <person name="Ahrendt S."/>
            <person name="Sahu N."/>
            <person name="Indic B."/>
            <person name="Wong-Bajracharya J."/>
            <person name="Merenyi Z."/>
            <person name="Ke H.-M."/>
            <person name="Monk M."/>
            <person name="Kocsube S."/>
            <person name="Drula E."/>
            <person name="Lipzen A."/>
            <person name="Balint B."/>
            <person name="Henrissat B."/>
            <person name="Andreopoulos B."/>
            <person name="Martin F.M."/>
            <person name="Harder C.B."/>
            <person name="Rigling D."/>
            <person name="Ford K.L."/>
            <person name="Foster G.D."/>
            <person name="Pangilinan J."/>
            <person name="Papanicolaou A."/>
            <person name="Barry K."/>
            <person name="LaButti K."/>
            <person name="Viragh M."/>
            <person name="Koriabine M."/>
            <person name="Yan M."/>
            <person name="Riley R."/>
            <person name="Champramary S."/>
            <person name="Plett K.L."/>
            <person name="Tsai I.J."/>
            <person name="Slot J."/>
            <person name="Sipos G."/>
            <person name="Plett J."/>
            <person name="Nagy L.G."/>
            <person name="Grigoriev I.V."/>
        </authorList>
    </citation>
    <scope>NUCLEOTIDE SEQUENCE</scope>
    <source>
        <strain evidence="2">FPL87.14</strain>
    </source>
</reference>
<dbReference type="EMBL" id="JAUEPT010000024">
    <property type="protein sequence ID" value="KAK0442836.1"/>
    <property type="molecule type" value="Genomic_DNA"/>
</dbReference>
<sequence length="154" mass="17271">MRRGLDYSHDTVLRPIPPRPNLPSYGRRSHPAPTSVGRCLLTLVAKVLDSVCLMFTDPQHISFASLLPERHQLRTAVPFAHKETGPLLSLMDHIGGKDFYLRSRTEGQTSAIHTSTLAVDLNLDAFAHGVYPMDFLRNVPLRRLQRTTAQCSSR</sequence>
<keyword evidence="3" id="KW-1185">Reference proteome</keyword>
<accession>A0AA39JHG0</accession>
<dbReference type="AlphaFoldDB" id="A0AA39JHG0"/>
<gene>
    <name evidence="2" type="ORF">EV421DRAFT_549310</name>
</gene>
<proteinExistence type="predicted"/>
<feature type="compositionally biased region" description="Basic and acidic residues" evidence="1">
    <location>
        <begin position="1"/>
        <end position="12"/>
    </location>
</feature>
<dbReference type="Proteomes" id="UP001175226">
    <property type="component" value="Unassembled WGS sequence"/>
</dbReference>
<evidence type="ECO:0000313" key="2">
    <source>
        <dbReference type="EMBL" id="KAK0442836.1"/>
    </source>
</evidence>